<dbReference type="GO" id="GO:0046873">
    <property type="term" value="F:metal ion transmembrane transporter activity"/>
    <property type="evidence" value="ECO:0007669"/>
    <property type="project" value="InterPro"/>
</dbReference>
<feature type="compositionally biased region" description="Pro residues" evidence="1">
    <location>
        <begin position="22"/>
        <end position="36"/>
    </location>
</feature>
<dbReference type="Pfam" id="PF01544">
    <property type="entry name" value="CorA"/>
    <property type="match status" value="1"/>
</dbReference>
<reference evidence="3" key="1">
    <citation type="submission" date="2022-10" db="EMBL/GenBank/DDBJ databases">
        <title>Tapping the CABI collections for fungal endophytes: first genome assemblies for Collariella, Neodidymelliopsis, Ascochyta clinopodiicola, Didymella pomorum, Didymosphaeria variabile, Neocosmospora piperis and Neocucurbitaria cava.</title>
        <authorList>
            <person name="Hill R."/>
        </authorList>
    </citation>
    <scope>NUCLEOTIDE SEQUENCE</scope>
    <source>
        <strain evidence="3">IMI 356815</strain>
    </source>
</reference>
<dbReference type="Proteomes" id="UP001140513">
    <property type="component" value="Unassembled WGS sequence"/>
</dbReference>
<dbReference type="EMBL" id="JAPEUX010000008">
    <property type="protein sequence ID" value="KAJ4346690.1"/>
    <property type="molecule type" value="Genomic_DNA"/>
</dbReference>
<evidence type="ECO:0000313" key="4">
    <source>
        <dbReference type="Proteomes" id="UP001140513"/>
    </source>
</evidence>
<dbReference type="InterPro" id="IPR002523">
    <property type="entry name" value="MgTranspt_CorA/ZnTranspt_ZntB"/>
</dbReference>
<keyword evidence="2" id="KW-0812">Transmembrane</keyword>
<gene>
    <name evidence="3" type="ORF">N0V89_010622</name>
</gene>
<evidence type="ECO:0000256" key="2">
    <source>
        <dbReference type="SAM" id="Phobius"/>
    </source>
</evidence>
<evidence type="ECO:0000256" key="1">
    <source>
        <dbReference type="SAM" id="MobiDB-lite"/>
    </source>
</evidence>
<feature type="compositionally biased region" description="Basic residues" evidence="1">
    <location>
        <begin position="48"/>
        <end position="57"/>
    </location>
</feature>
<feature type="transmembrane region" description="Helical" evidence="2">
    <location>
        <begin position="343"/>
        <end position="362"/>
    </location>
</feature>
<dbReference type="AlphaFoldDB" id="A0A9W8XBZ4"/>
<proteinExistence type="predicted"/>
<keyword evidence="2" id="KW-1133">Transmembrane helix</keyword>
<evidence type="ECO:0000313" key="3">
    <source>
        <dbReference type="EMBL" id="KAJ4346690.1"/>
    </source>
</evidence>
<sequence>MSRPPDDDGGWGSFSVAVAEELPPPPRPPEPAPRTPPAASGFELWKSTTKKKKKGKKGAAVVEEPPLFREMLKTIPSTMFLPPFPEMRRTRAFDDSEGDGLHLIEVGEGTAKETLVTESFIIRSAAKGVNGLTFGATFTYHFPTRHMYAFIHMYEIPPYIDVIPSLASSLSSPNSTPFLIPLFLLHVDAEQRYKFITNAHATLFSLEIQAGVRESANDREETDFTALSKDLSYFIGNLSLVDWACKTMTRQLEFIGEVKKRYRTQATLSGLGEEEIENTTRVMEDGLDSLGCLNKSIEEQTECLSQRAQALIQTVYSGIAQRDAALSQLAANAAARDSAIMRVIAVLTMFFLPATTVATFFSTSFFDFQVTRHEQVYSWWLWLYWVTTVLLTVAVMAATFWWWRKKERELHMAQVFEDDGSNSTVGLRERIGQRVMRFKGLRRNMIENMSDDGR</sequence>
<feature type="region of interest" description="Disordered" evidence="1">
    <location>
        <begin position="1"/>
        <end position="59"/>
    </location>
</feature>
<evidence type="ECO:0008006" key="5">
    <source>
        <dbReference type="Google" id="ProtNLM"/>
    </source>
</evidence>
<dbReference type="Gene3D" id="1.20.58.340">
    <property type="entry name" value="Magnesium transport protein CorA, transmembrane region"/>
    <property type="match status" value="1"/>
</dbReference>
<protein>
    <recommendedName>
        <fullName evidence="5">Cora-domain-containing protein</fullName>
    </recommendedName>
</protein>
<dbReference type="RefSeq" id="XP_056066490.1">
    <property type="nucleotide sequence ID" value="XM_056219363.1"/>
</dbReference>
<name>A0A9W8XBZ4_9PLEO</name>
<dbReference type="OrthoDB" id="1046782at2759"/>
<feature type="transmembrane region" description="Helical" evidence="2">
    <location>
        <begin position="382"/>
        <end position="403"/>
    </location>
</feature>
<comment type="caution">
    <text evidence="3">The sequence shown here is derived from an EMBL/GenBank/DDBJ whole genome shotgun (WGS) entry which is preliminary data.</text>
</comment>
<accession>A0A9W8XBZ4</accession>
<dbReference type="GeneID" id="80914152"/>
<organism evidence="3 4">
    <name type="scientific">Didymosphaeria variabile</name>
    <dbReference type="NCBI Taxonomy" id="1932322"/>
    <lineage>
        <taxon>Eukaryota</taxon>
        <taxon>Fungi</taxon>
        <taxon>Dikarya</taxon>
        <taxon>Ascomycota</taxon>
        <taxon>Pezizomycotina</taxon>
        <taxon>Dothideomycetes</taxon>
        <taxon>Pleosporomycetidae</taxon>
        <taxon>Pleosporales</taxon>
        <taxon>Massarineae</taxon>
        <taxon>Didymosphaeriaceae</taxon>
        <taxon>Didymosphaeria</taxon>
    </lineage>
</organism>
<dbReference type="GO" id="GO:0016020">
    <property type="term" value="C:membrane"/>
    <property type="evidence" value="ECO:0007669"/>
    <property type="project" value="InterPro"/>
</dbReference>
<keyword evidence="2" id="KW-0472">Membrane</keyword>
<keyword evidence="4" id="KW-1185">Reference proteome</keyword>